<name>A0ABW3RIW8_9SPHI</name>
<sequence length="170" mass="20275">MKLIYFFYFIILLLSGSWFLCSCKSPKKEILIYFQNNNFDDGPLTWPEFNMYEDLPDEAIRNLDDILLDTEDFNYLEKKLLNITEKPIVSKVENSINGYDENIYIIINQKDSIYFNKNNKFFSKNDLFICKNEKIAKYIRTIIRYGSYFSEEKKVSSIYSKVTIKSESLF</sequence>
<evidence type="ECO:0000313" key="1">
    <source>
        <dbReference type="EMBL" id="MFD1164497.1"/>
    </source>
</evidence>
<keyword evidence="2" id="KW-1185">Reference proteome</keyword>
<protein>
    <submittedName>
        <fullName evidence="1">Uncharacterized protein</fullName>
    </submittedName>
</protein>
<dbReference type="EMBL" id="JBHTKY010000002">
    <property type="protein sequence ID" value="MFD1164497.1"/>
    <property type="molecule type" value="Genomic_DNA"/>
</dbReference>
<proteinExistence type="predicted"/>
<organism evidence="1 2">
    <name type="scientific">Sphingobacterium daejeonense</name>
    <dbReference type="NCBI Taxonomy" id="371142"/>
    <lineage>
        <taxon>Bacteria</taxon>
        <taxon>Pseudomonadati</taxon>
        <taxon>Bacteroidota</taxon>
        <taxon>Sphingobacteriia</taxon>
        <taxon>Sphingobacteriales</taxon>
        <taxon>Sphingobacteriaceae</taxon>
        <taxon>Sphingobacterium</taxon>
    </lineage>
</organism>
<gene>
    <name evidence="1" type="ORF">ACFQ2C_02650</name>
</gene>
<accession>A0ABW3RIW8</accession>
<dbReference type="Proteomes" id="UP001597205">
    <property type="component" value="Unassembled WGS sequence"/>
</dbReference>
<reference evidence="2" key="1">
    <citation type="journal article" date="2019" name="Int. J. Syst. Evol. Microbiol.">
        <title>The Global Catalogue of Microorganisms (GCM) 10K type strain sequencing project: providing services to taxonomists for standard genome sequencing and annotation.</title>
        <authorList>
            <consortium name="The Broad Institute Genomics Platform"/>
            <consortium name="The Broad Institute Genome Sequencing Center for Infectious Disease"/>
            <person name="Wu L."/>
            <person name="Ma J."/>
        </authorList>
    </citation>
    <scope>NUCLEOTIDE SEQUENCE [LARGE SCALE GENOMIC DNA]</scope>
    <source>
        <strain evidence="2">CCUG 52468</strain>
    </source>
</reference>
<dbReference type="PROSITE" id="PS51257">
    <property type="entry name" value="PROKAR_LIPOPROTEIN"/>
    <property type="match status" value="1"/>
</dbReference>
<dbReference type="RefSeq" id="WP_380894647.1">
    <property type="nucleotide sequence ID" value="NZ_JBHTKY010000002.1"/>
</dbReference>
<comment type="caution">
    <text evidence="1">The sequence shown here is derived from an EMBL/GenBank/DDBJ whole genome shotgun (WGS) entry which is preliminary data.</text>
</comment>
<evidence type="ECO:0000313" key="2">
    <source>
        <dbReference type="Proteomes" id="UP001597205"/>
    </source>
</evidence>